<evidence type="ECO:0000313" key="2">
    <source>
        <dbReference type="Proteomes" id="UP001062846"/>
    </source>
</evidence>
<accession>A0ACC0NDG7</accession>
<sequence>MCSTTAVKGHLEPFDLRYVAVGNEDCGKKNYREDAKRPLYMVAVLPAVYGYSVDVESLGCMLACSALKMETIYFVKSNPVESSEQCSYPDVPSFLEYVHSRQVICVLSDLDICWGVDLRVELTYQTLLSESCVLSHKPNIYVLDTPGVLVSSIRDIETGLKLALAGSWKMEANRLWECARKPKEEEIDLGLKFRRSLRSSIRKKYHVAQIKRFIALGVVEASFDVILAESYDPVMGYSNYISCLCYRIRDGICNSLSLIVQRHSNGMHPSITQHYKYKLQVIELIVLELLNSLPMKVADDSRLVLHKMVESFLNKFFFPSGYPYSVNEGFLRYTQFRSMQHFTSAALSVLSTQVRLILCNCFKTSPPTVAFFPIVLLRRMLVAYYCTGDCTDVLYDLGTGLEVLSPLCPHLFLEMAGLGNFAKVGETTCSLLQ</sequence>
<dbReference type="EMBL" id="CM046393">
    <property type="protein sequence ID" value="KAI8550772.1"/>
    <property type="molecule type" value="Genomic_DNA"/>
</dbReference>
<proteinExistence type="predicted"/>
<reference evidence="1" key="1">
    <citation type="submission" date="2022-02" db="EMBL/GenBank/DDBJ databases">
        <title>Plant Genome Project.</title>
        <authorList>
            <person name="Zhang R.-G."/>
        </authorList>
    </citation>
    <scope>NUCLEOTIDE SEQUENCE</scope>
    <source>
        <strain evidence="1">AT1</strain>
    </source>
</reference>
<organism evidence="1 2">
    <name type="scientific">Rhododendron molle</name>
    <name type="common">Chinese azalea</name>
    <name type="synonym">Azalea mollis</name>
    <dbReference type="NCBI Taxonomy" id="49168"/>
    <lineage>
        <taxon>Eukaryota</taxon>
        <taxon>Viridiplantae</taxon>
        <taxon>Streptophyta</taxon>
        <taxon>Embryophyta</taxon>
        <taxon>Tracheophyta</taxon>
        <taxon>Spermatophyta</taxon>
        <taxon>Magnoliopsida</taxon>
        <taxon>eudicotyledons</taxon>
        <taxon>Gunneridae</taxon>
        <taxon>Pentapetalae</taxon>
        <taxon>asterids</taxon>
        <taxon>Ericales</taxon>
        <taxon>Ericaceae</taxon>
        <taxon>Ericoideae</taxon>
        <taxon>Rhodoreae</taxon>
        <taxon>Rhododendron</taxon>
    </lineage>
</organism>
<keyword evidence="2" id="KW-1185">Reference proteome</keyword>
<dbReference type="Proteomes" id="UP001062846">
    <property type="component" value="Chromosome 6"/>
</dbReference>
<protein>
    <submittedName>
        <fullName evidence="1">Uncharacterized protein</fullName>
    </submittedName>
</protein>
<comment type="caution">
    <text evidence="1">The sequence shown here is derived from an EMBL/GenBank/DDBJ whole genome shotgun (WGS) entry which is preliminary data.</text>
</comment>
<gene>
    <name evidence="1" type="ORF">RHMOL_Rhmol06G0133400</name>
</gene>
<name>A0ACC0NDG7_RHOML</name>
<evidence type="ECO:0000313" key="1">
    <source>
        <dbReference type="EMBL" id="KAI8550772.1"/>
    </source>
</evidence>